<keyword evidence="1" id="KW-0479">Metal-binding</keyword>
<evidence type="ECO:0000256" key="2">
    <source>
        <dbReference type="ARBA" id="ARBA00022771"/>
    </source>
</evidence>
<evidence type="ECO:0000256" key="3">
    <source>
        <dbReference type="ARBA" id="ARBA00022833"/>
    </source>
</evidence>
<sequence>MPSCSIKQCGARKNKNHPGLTLHKFPANESLKQKWMQYIGSENINPKHKQWNVCSLHFGESCFNKTLDVMRLRDGAVPTLNVMPRKITSPQSTSSIVESGTNKTTSDCIAQTDTDTASPAQSDDSSREDTQHEEIKRLENKIEKLMKQCQLLKMNAKCWRERARRRDKKIDKLTFIIKTLRGDIRFNKEGSIILEKSEISNNLIDFSTLTGEKRSVSISNKVKPSLRNRKTPVSRKACGIVNRSNSSVLNQSLRTEDISMVTEQIGLSQDGKIRGTVRCTTSSVFNNKSNILQRRLVSLKGSSNQRRAVSNRITTRTHVLAPRPKGGGPPVTTSTPEHLPFSAISTKSQGNHNTNDKSNNLMLVVSPLNINRPKLQNNNKLIIERQKYKENIIKPNKILNDVVSPSIEDKPVAQKNKNSVLITEVYTPKDPDHANTTLQSDVILPSHESTDVIEETPLEMVLKKSDETNQNKFIYIIEVD</sequence>
<gene>
    <name evidence="9" type="primary">LOC113505441</name>
</gene>
<dbReference type="GO" id="GO:0008270">
    <property type="term" value="F:zinc ion binding"/>
    <property type="evidence" value="ECO:0007669"/>
    <property type="project" value="UniProtKB-KW"/>
</dbReference>
<dbReference type="GO" id="GO:0003677">
    <property type="term" value="F:DNA binding"/>
    <property type="evidence" value="ECO:0007669"/>
    <property type="project" value="UniProtKB-UniRule"/>
</dbReference>
<dbReference type="InterPro" id="IPR038441">
    <property type="entry name" value="THAP_Znf_sf"/>
</dbReference>
<keyword evidence="8" id="KW-1185">Reference proteome</keyword>
<dbReference type="PANTHER" id="PTHR47696">
    <property type="entry name" value="THAP DOMAIN-CONTAINING PROTEIN 2"/>
    <property type="match status" value="1"/>
</dbReference>
<keyword evidence="2 5" id="KW-0863">Zinc-finger</keyword>
<feature type="region of interest" description="Disordered" evidence="6">
    <location>
        <begin position="86"/>
        <end position="133"/>
    </location>
</feature>
<dbReference type="SMART" id="SM00692">
    <property type="entry name" value="DM3"/>
    <property type="match status" value="1"/>
</dbReference>
<dbReference type="SUPFAM" id="SSF57716">
    <property type="entry name" value="Glucocorticoid receptor-like (DNA-binding domain)"/>
    <property type="match status" value="1"/>
</dbReference>
<keyword evidence="4 5" id="KW-0238">DNA-binding</keyword>
<dbReference type="Proteomes" id="UP000322000">
    <property type="component" value="Chromosome 26"/>
</dbReference>
<keyword evidence="3" id="KW-0862">Zinc</keyword>
<feature type="compositionally biased region" description="Basic and acidic residues" evidence="6">
    <location>
        <begin position="124"/>
        <end position="133"/>
    </location>
</feature>
<evidence type="ECO:0000256" key="4">
    <source>
        <dbReference type="ARBA" id="ARBA00023125"/>
    </source>
</evidence>
<protein>
    <submittedName>
        <fullName evidence="9">Uncharacterized protein LOC113505441 isoform X2</fullName>
    </submittedName>
</protein>
<dbReference type="SMART" id="SM00980">
    <property type="entry name" value="THAP"/>
    <property type="match status" value="1"/>
</dbReference>
<dbReference type="AlphaFoldDB" id="A0A7E5WUT5"/>
<organism evidence="8 9">
    <name type="scientific">Trichoplusia ni</name>
    <name type="common">Cabbage looper</name>
    <dbReference type="NCBI Taxonomy" id="7111"/>
    <lineage>
        <taxon>Eukaryota</taxon>
        <taxon>Metazoa</taxon>
        <taxon>Ecdysozoa</taxon>
        <taxon>Arthropoda</taxon>
        <taxon>Hexapoda</taxon>
        <taxon>Insecta</taxon>
        <taxon>Pterygota</taxon>
        <taxon>Neoptera</taxon>
        <taxon>Endopterygota</taxon>
        <taxon>Lepidoptera</taxon>
        <taxon>Glossata</taxon>
        <taxon>Ditrysia</taxon>
        <taxon>Noctuoidea</taxon>
        <taxon>Noctuidae</taxon>
        <taxon>Plusiinae</taxon>
        <taxon>Trichoplusia</taxon>
    </lineage>
</organism>
<dbReference type="InterPro" id="IPR026521">
    <property type="entry name" value="THAP2"/>
</dbReference>
<evidence type="ECO:0000313" key="8">
    <source>
        <dbReference type="Proteomes" id="UP000322000"/>
    </source>
</evidence>
<evidence type="ECO:0000256" key="5">
    <source>
        <dbReference type="PROSITE-ProRule" id="PRU00309"/>
    </source>
</evidence>
<evidence type="ECO:0000259" key="7">
    <source>
        <dbReference type="PROSITE" id="PS50950"/>
    </source>
</evidence>
<proteinExistence type="predicted"/>
<dbReference type="PANTHER" id="PTHR47696:SF2">
    <property type="entry name" value="PROVISIONAL ORTHOLOG OF THAP DOMAIN CONTAINING 1"/>
    <property type="match status" value="1"/>
</dbReference>
<dbReference type="Pfam" id="PF05485">
    <property type="entry name" value="THAP"/>
    <property type="match status" value="1"/>
</dbReference>
<feature type="compositionally biased region" description="Polar residues" evidence="6">
    <location>
        <begin position="88"/>
        <end position="123"/>
    </location>
</feature>
<evidence type="ECO:0000256" key="6">
    <source>
        <dbReference type="SAM" id="MobiDB-lite"/>
    </source>
</evidence>
<evidence type="ECO:0000256" key="1">
    <source>
        <dbReference type="ARBA" id="ARBA00022723"/>
    </source>
</evidence>
<dbReference type="Gene3D" id="6.20.210.20">
    <property type="entry name" value="THAP domain"/>
    <property type="match status" value="1"/>
</dbReference>
<accession>A0A7E5WUT5</accession>
<dbReference type="RefSeq" id="XP_026743921.1">
    <property type="nucleotide sequence ID" value="XM_026888120.1"/>
</dbReference>
<feature type="domain" description="THAP-type" evidence="7">
    <location>
        <begin position="1"/>
        <end position="81"/>
    </location>
</feature>
<reference evidence="9" key="1">
    <citation type="submission" date="2025-08" db="UniProtKB">
        <authorList>
            <consortium name="RefSeq"/>
        </authorList>
    </citation>
    <scope>IDENTIFICATION</scope>
</reference>
<dbReference type="InterPro" id="IPR006612">
    <property type="entry name" value="THAP_Znf"/>
</dbReference>
<dbReference type="GeneID" id="113505441"/>
<name>A0A7E5WUT5_TRINI</name>
<dbReference type="PROSITE" id="PS50950">
    <property type="entry name" value="ZF_THAP"/>
    <property type="match status" value="1"/>
</dbReference>
<evidence type="ECO:0000313" key="9">
    <source>
        <dbReference type="RefSeq" id="XP_026743921.1"/>
    </source>
</evidence>